<sequence length="187" mass="21156">MKHFKKTMIGSIAVAAVFIVGGSYAWASTSDKELDNSDPDKIEVTEEEALDTFADEYGKKVESIELEPTRDGYVYEVESYDNETEYNTDIDAASGDIIDNRSDKDDEDDDEEETRYELNQKDAISQKEATDIAEKEANSGKAREWKLERVSDDKQTWEVNVLEKGNETEVTIDAENGEVLEVEEDDD</sequence>
<proteinExistence type="predicted"/>
<evidence type="ECO:0000256" key="1">
    <source>
        <dbReference type="SAM" id="MobiDB-lite"/>
    </source>
</evidence>
<keyword evidence="4" id="KW-1185">Reference proteome</keyword>
<protein>
    <submittedName>
        <fullName evidence="3">Uncharacterized protein</fullName>
    </submittedName>
</protein>
<feature type="region of interest" description="Disordered" evidence="1">
    <location>
        <begin position="84"/>
        <end position="144"/>
    </location>
</feature>
<organism evidence="3 4">
    <name type="scientific">Tetragenococcus halophilus subsp. halophilus</name>
    <dbReference type="NCBI Taxonomy" id="1513897"/>
    <lineage>
        <taxon>Bacteria</taxon>
        <taxon>Bacillati</taxon>
        <taxon>Bacillota</taxon>
        <taxon>Bacilli</taxon>
        <taxon>Lactobacillales</taxon>
        <taxon>Enterococcaceae</taxon>
        <taxon>Tetragenococcus</taxon>
    </lineage>
</organism>
<comment type="caution">
    <text evidence="3">The sequence shown here is derived from an EMBL/GenBank/DDBJ whole genome shotgun (WGS) entry which is preliminary data.</text>
</comment>
<feature type="signal peptide" evidence="2">
    <location>
        <begin position="1"/>
        <end position="27"/>
    </location>
</feature>
<dbReference type="Gene3D" id="3.10.450.40">
    <property type="match status" value="2"/>
</dbReference>
<feature type="compositionally biased region" description="Basic and acidic residues" evidence="1">
    <location>
        <begin position="115"/>
        <end position="144"/>
    </location>
</feature>
<dbReference type="AlphaFoldDB" id="A0A2H6C0T7"/>
<evidence type="ECO:0000313" key="3">
    <source>
        <dbReference type="EMBL" id="GBD68585.1"/>
    </source>
</evidence>
<dbReference type="Pfam" id="PF03413">
    <property type="entry name" value="PepSY"/>
    <property type="match status" value="2"/>
</dbReference>
<dbReference type="RefSeq" id="WP_014124420.1">
    <property type="nucleotide sequence ID" value="NZ_BAABQP010000012.1"/>
</dbReference>
<reference evidence="3 4" key="1">
    <citation type="submission" date="2016-05" db="EMBL/GenBank/DDBJ databases">
        <title>Whole genome sequencing of Tetragenococcus halophilus subsp. halophilus NISL 7118.</title>
        <authorList>
            <person name="Shiwa Y."/>
            <person name="Nishimura I."/>
            <person name="Yoshikawa H."/>
            <person name="Koyama Y."/>
            <person name="Oguma T."/>
        </authorList>
    </citation>
    <scope>NUCLEOTIDE SEQUENCE [LARGE SCALE GENOMIC DNA]</scope>
    <source>
        <strain evidence="3 4">NISL 7118</strain>
    </source>
</reference>
<feature type="compositionally biased region" description="Acidic residues" evidence="1">
    <location>
        <begin position="170"/>
        <end position="187"/>
    </location>
</feature>
<dbReference type="Proteomes" id="UP000236214">
    <property type="component" value="Unassembled WGS sequence"/>
</dbReference>
<keyword evidence="2" id="KW-0732">Signal</keyword>
<evidence type="ECO:0000256" key="2">
    <source>
        <dbReference type="SAM" id="SignalP"/>
    </source>
</evidence>
<dbReference type="EMBL" id="BDEC01000058">
    <property type="protein sequence ID" value="GBD68585.1"/>
    <property type="molecule type" value="Genomic_DNA"/>
</dbReference>
<accession>A0A2H6C0T7</accession>
<evidence type="ECO:0000313" key="4">
    <source>
        <dbReference type="Proteomes" id="UP000236214"/>
    </source>
</evidence>
<feature type="compositionally biased region" description="Acidic residues" evidence="1">
    <location>
        <begin position="105"/>
        <end position="114"/>
    </location>
</feature>
<feature type="chain" id="PRO_5014289167" evidence="2">
    <location>
        <begin position="28"/>
        <end position="187"/>
    </location>
</feature>
<feature type="region of interest" description="Disordered" evidence="1">
    <location>
        <begin position="168"/>
        <end position="187"/>
    </location>
</feature>
<dbReference type="InterPro" id="IPR025711">
    <property type="entry name" value="PepSY"/>
</dbReference>
<gene>
    <name evidence="3" type="ORF">TEHN7118_1391</name>
</gene>
<name>A0A2H6C0T7_TETHA</name>